<proteinExistence type="predicted"/>
<organism evidence="1 2">
    <name type="scientific">Stentor coeruleus</name>
    <dbReference type="NCBI Taxonomy" id="5963"/>
    <lineage>
        <taxon>Eukaryota</taxon>
        <taxon>Sar</taxon>
        <taxon>Alveolata</taxon>
        <taxon>Ciliophora</taxon>
        <taxon>Postciliodesmatophora</taxon>
        <taxon>Heterotrichea</taxon>
        <taxon>Heterotrichida</taxon>
        <taxon>Stentoridae</taxon>
        <taxon>Stentor</taxon>
    </lineage>
</organism>
<comment type="caution">
    <text evidence="1">The sequence shown here is derived from an EMBL/GenBank/DDBJ whole genome shotgun (WGS) entry which is preliminary data.</text>
</comment>
<name>A0A1R2AU32_9CILI</name>
<protein>
    <submittedName>
        <fullName evidence="1">Uncharacterized protein</fullName>
    </submittedName>
</protein>
<gene>
    <name evidence="1" type="ORF">SteCoe_34650</name>
</gene>
<evidence type="ECO:0000313" key="1">
    <source>
        <dbReference type="EMBL" id="OMJ68031.1"/>
    </source>
</evidence>
<dbReference type="AlphaFoldDB" id="A0A1R2AU32"/>
<dbReference type="Proteomes" id="UP000187209">
    <property type="component" value="Unassembled WGS sequence"/>
</dbReference>
<accession>A0A1R2AU32</accession>
<evidence type="ECO:0000313" key="2">
    <source>
        <dbReference type="Proteomes" id="UP000187209"/>
    </source>
</evidence>
<sequence length="238" mass="27052">MIESIVVENDSLPEEEDYINKYADDSQIKNVEEHKGTGEIKSSNKNCKVSLSTQVSTTGLEASKEVNISTKDNEKTIVNQEYLSEFTNAEGNICTFDDATSTNFTSDMAPFDQVIHEDPIENITDTVIESSKISRNQNSHKSNKGKEVEPLKEASTSIIRKKISDSEYAFFIFEENESPDHAYFTCSEFFASAFRNDSALIFPISFVFEGVLFEDDYKKRFMILKAFKRCVRSRDKAE</sequence>
<dbReference type="EMBL" id="MPUH01001399">
    <property type="protein sequence ID" value="OMJ68031.1"/>
    <property type="molecule type" value="Genomic_DNA"/>
</dbReference>
<keyword evidence="2" id="KW-1185">Reference proteome</keyword>
<reference evidence="1 2" key="1">
    <citation type="submission" date="2016-11" db="EMBL/GenBank/DDBJ databases">
        <title>The macronuclear genome of Stentor coeruleus: a giant cell with tiny introns.</title>
        <authorList>
            <person name="Slabodnick M."/>
            <person name="Ruby J.G."/>
            <person name="Reiff S.B."/>
            <person name="Swart E.C."/>
            <person name="Gosai S."/>
            <person name="Prabakaran S."/>
            <person name="Witkowska E."/>
            <person name="Larue G.E."/>
            <person name="Fisher S."/>
            <person name="Freeman R.M."/>
            <person name="Gunawardena J."/>
            <person name="Chu W."/>
            <person name="Stover N.A."/>
            <person name="Gregory B.D."/>
            <person name="Nowacki M."/>
            <person name="Derisi J."/>
            <person name="Roy S.W."/>
            <person name="Marshall W.F."/>
            <person name="Sood P."/>
        </authorList>
    </citation>
    <scope>NUCLEOTIDE SEQUENCE [LARGE SCALE GENOMIC DNA]</scope>
    <source>
        <strain evidence="1">WM001</strain>
    </source>
</reference>